<dbReference type="Gene3D" id="3.30.450.20">
    <property type="entry name" value="PAS domain"/>
    <property type="match status" value="2"/>
</dbReference>
<evidence type="ECO:0000256" key="8">
    <source>
        <dbReference type="ARBA" id="ARBA00022741"/>
    </source>
</evidence>
<dbReference type="InterPro" id="IPR000014">
    <property type="entry name" value="PAS"/>
</dbReference>
<dbReference type="Pfam" id="PF02518">
    <property type="entry name" value="HATPase_c"/>
    <property type="match status" value="1"/>
</dbReference>
<dbReference type="InterPro" id="IPR001610">
    <property type="entry name" value="PAC"/>
</dbReference>
<organism evidence="21 22">
    <name type="scientific">Haloplanus aerogenes</name>
    <dbReference type="NCBI Taxonomy" id="660522"/>
    <lineage>
        <taxon>Archaea</taxon>
        <taxon>Methanobacteriati</taxon>
        <taxon>Methanobacteriota</taxon>
        <taxon>Stenosarchaea group</taxon>
        <taxon>Halobacteria</taxon>
        <taxon>Halobacteriales</taxon>
        <taxon>Haloferacaceae</taxon>
        <taxon>Haloplanus</taxon>
    </lineage>
</organism>
<comment type="subcellular location">
    <subcellularLocation>
        <location evidence="2">Cell membrane</location>
        <topology evidence="2">Multi-pass membrane protein</topology>
    </subcellularLocation>
</comment>
<keyword evidence="4" id="KW-1003">Cell membrane</keyword>
<evidence type="ECO:0000313" key="20">
    <source>
        <dbReference type="EMBL" id="AZH25913.1"/>
    </source>
</evidence>
<keyword evidence="14" id="KW-0807">Transducer</keyword>
<sequence>MNTRQLFLLGLVAVAVVLSGSILVGFQLYKGTVADRHESEVSHTADQVRSELDARLAGHRQTVELWTTTPAVARHGSASQRAALVSFVDETAFAGASVIAANGTMTAIAAGLPAERRRNLTGQDFSERTYHQRAMQGETYVSAPVEAESGNYVITISAPIRRGGRIVGTLNGAFHLSDGVIFESIAASVGERKGVTIRANDGTVIYHSAPTPETDLTVANATLRETGWSVSIRESRSVIRPTIQRTTTLQFGSLIVVLCSIGAVGWWNYRRNLQQIDPLLDGFDALEAHEYGTTIDVGGAPEWERIGEKFNELSHTLEQYLTRIERRERALRRFSRAVEAAGNAVFITDTDGTIEYVNPAFSEITGYDRLDAVGETPNLLDSGEMPDEYFEELWATIRAGEGWEEEIVNRRANGDLYHAKQTIAPITEGDGDEIEGFVAVQIDITERKERERHLQVLGRVLRHNLRNEMSVIQGRAQAIRAEANEAVAADADRIVERCERLLKLGDQERKIVDILVENPERTALPVDTLLGRPVATVRDAHPEATITVDGPDIDVIAMPQMETAMKELLTNAVVHSDQSTPEVTVTVRVDDGRVRIEVADDGPRIPEMERRILVRGQEIEPLFHGSGLGLWLVYWIVTRSGGTLTFHENEPRGNRIRIELPVADTGDKGISSDNSSRET</sequence>
<dbReference type="PRINTS" id="PR00344">
    <property type="entry name" value="BCTRLSENSOR"/>
</dbReference>
<evidence type="ECO:0000256" key="9">
    <source>
        <dbReference type="ARBA" id="ARBA00022777"/>
    </source>
</evidence>
<dbReference type="SMART" id="SM00387">
    <property type="entry name" value="HATPase_c"/>
    <property type="match status" value="1"/>
</dbReference>
<feature type="transmembrane region" description="Helical" evidence="15">
    <location>
        <begin position="6"/>
        <end position="29"/>
    </location>
</feature>
<dbReference type="PANTHER" id="PTHR44936">
    <property type="entry name" value="SENSOR PROTEIN CREC"/>
    <property type="match status" value="1"/>
</dbReference>
<dbReference type="SMART" id="SM00091">
    <property type="entry name" value="PAS"/>
    <property type="match status" value="1"/>
</dbReference>
<dbReference type="InterPro" id="IPR050980">
    <property type="entry name" value="2C_sensor_his_kinase"/>
</dbReference>
<keyword evidence="10" id="KW-0067">ATP-binding</keyword>
<reference evidence="21" key="3">
    <citation type="submission" date="2018-10" db="EMBL/GenBank/DDBJ databases">
        <authorList>
            <person name="Whitman W."/>
            <person name="Huntemann M."/>
            <person name="Clum A."/>
            <person name="Pillay M."/>
            <person name="Palaniappan K."/>
            <person name="Varghese N."/>
            <person name="Mikhailova N."/>
            <person name="Stamatis D."/>
            <person name="Reddy T."/>
            <person name="Daum C."/>
            <person name="Shapiro N."/>
            <person name="Ivanova N."/>
            <person name="Kyrpides N."/>
            <person name="Woyke T."/>
        </authorList>
    </citation>
    <scope>NUCLEOTIDE SEQUENCE</scope>
    <source>
        <strain evidence="21">CGMCC 1.10124</strain>
    </source>
</reference>
<evidence type="ECO:0000259" key="18">
    <source>
        <dbReference type="PROSITE" id="PS50113"/>
    </source>
</evidence>
<dbReference type="PANTHER" id="PTHR44936:SF10">
    <property type="entry name" value="SENSOR PROTEIN RSTB"/>
    <property type="match status" value="1"/>
</dbReference>
<dbReference type="OrthoDB" id="3369at2157"/>
<dbReference type="GO" id="GO:0004673">
    <property type="term" value="F:protein histidine kinase activity"/>
    <property type="evidence" value="ECO:0007669"/>
    <property type="project" value="UniProtKB-EC"/>
</dbReference>
<dbReference type="EMBL" id="CP034145">
    <property type="protein sequence ID" value="AZH25913.1"/>
    <property type="molecule type" value="Genomic_DNA"/>
</dbReference>
<feature type="domain" description="HAMP" evidence="19">
    <location>
        <begin position="270"/>
        <end position="322"/>
    </location>
</feature>
<dbReference type="Proteomes" id="UP000277326">
    <property type="component" value="Unassembled WGS sequence"/>
</dbReference>
<keyword evidence="9" id="KW-0418">Kinase</keyword>
<keyword evidence="6" id="KW-0808">Transferase</keyword>
<feature type="domain" description="PAC" evidence="18">
    <location>
        <begin position="401"/>
        <end position="456"/>
    </location>
</feature>
<evidence type="ECO:0000256" key="6">
    <source>
        <dbReference type="ARBA" id="ARBA00022679"/>
    </source>
</evidence>
<keyword evidence="13 15" id="KW-0472">Membrane</keyword>
<dbReference type="Pfam" id="PF02743">
    <property type="entry name" value="dCache_1"/>
    <property type="match status" value="1"/>
</dbReference>
<evidence type="ECO:0000259" key="17">
    <source>
        <dbReference type="PROSITE" id="PS50112"/>
    </source>
</evidence>
<dbReference type="Proteomes" id="UP000282007">
    <property type="component" value="Chromosome"/>
</dbReference>
<evidence type="ECO:0000256" key="3">
    <source>
        <dbReference type="ARBA" id="ARBA00012438"/>
    </source>
</evidence>
<evidence type="ECO:0000313" key="22">
    <source>
        <dbReference type="Proteomes" id="UP000277326"/>
    </source>
</evidence>
<dbReference type="GeneID" id="38471867"/>
<protein>
    <recommendedName>
        <fullName evidence="3">histidine kinase</fullName>
        <ecNumber evidence="3">2.7.13.3</ecNumber>
    </recommendedName>
</protein>
<dbReference type="InterPro" id="IPR029151">
    <property type="entry name" value="Sensor-like_sf"/>
</dbReference>
<comment type="catalytic activity">
    <reaction evidence="1">
        <text>ATP + protein L-histidine = ADP + protein N-phospho-L-histidine.</text>
        <dbReference type="EC" id="2.7.13.3"/>
    </reaction>
</comment>
<evidence type="ECO:0000256" key="4">
    <source>
        <dbReference type="ARBA" id="ARBA00022475"/>
    </source>
</evidence>
<evidence type="ECO:0000313" key="21">
    <source>
        <dbReference type="EMBL" id="RMB25669.1"/>
    </source>
</evidence>
<accession>A0A3M0DUQ6</accession>
<evidence type="ECO:0000256" key="1">
    <source>
        <dbReference type="ARBA" id="ARBA00000085"/>
    </source>
</evidence>
<evidence type="ECO:0000256" key="11">
    <source>
        <dbReference type="ARBA" id="ARBA00022989"/>
    </source>
</evidence>
<dbReference type="CDD" id="cd00130">
    <property type="entry name" value="PAS"/>
    <property type="match status" value="1"/>
</dbReference>
<dbReference type="RefSeq" id="WP_121919445.1">
    <property type="nucleotide sequence ID" value="NZ_CP034145.1"/>
</dbReference>
<reference evidence="21 22" key="1">
    <citation type="journal article" date="2015" name="Stand. Genomic Sci.">
        <title>Genomic Encyclopedia of Bacterial and Archaeal Type Strains, Phase III: the genomes of soil and plant-associated and newly described type strains.</title>
        <authorList>
            <person name="Whitman W.B."/>
            <person name="Woyke T."/>
            <person name="Klenk H.P."/>
            <person name="Zhou Y."/>
            <person name="Lilburn T.G."/>
            <person name="Beck B.J."/>
            <person name="De Vos P."/>
            <person name="Vandamme P."/>
            <person name="Eisen J.A."/>
            <person name="Garrity G."/>
            <person name="Hugenholtz P."/>
            <person name="Kyrpides N.C."/>
        </authorList>
    </citation>
    <scope>NUCLEOTIDE SEQUENCE [LARGE SCALE GENOMIC DNA]</scope>
    <source>
        <strain evidence="21 22">CGMCC 1.10124</strain>
    </source>
</reference>
<evidence type="ECO:0000259" key="19">
    <source>
        <dbReference type="PROSITE" id="PS50885"/>
    </source>
</evidence>
<dbReference type="PROSITE" id="PS50885">
    <property type="entry name" value="HAMP"/>
    <property type="match status" value="1"/>
</dbReference>
<dbReference type="Gene3D" id="3.30.565.10">
    <property type="entry name" value="Histidine kinase-like ATPase, C-terminal domain"/>
    <property type="match status" value="1"/>
</dbReference>
<dbReference type="PROSITE" id="PS50113">
    <property type="entry name" value="PAC"/>
    <property type="match status" value="1"/>
</dbReference>
<dbReference type="InterPro" id="IPR036890">
    <property type="entry name" value="HATPase_C_sf"/>
</dbReference>
<dbReference type="InterPro" id="IPR003660">
    <property type="entry name" value="HAMP_dom"/>
</dbReference>
<dbReference type="NCBIfam" id="TIGR00229">
    <property type="entry name" value="sensory_box"/>
    <property type="match status" value="1"/>
</dbReference>
<feature type="transmembrane region" description="Helical" evidence="15">
    <location>
        <begin position="249"/>
        <end position="269"/>
    </location>
</feature>
<dbReference type="SUPFAM" id="SSF55874">
    <property type="entry name" value="ATPase domain of HSP90 chaperone/DNA topoisomerase II/histidine kinase"/>
    <property type="match status" value="1"/>
</dbReference>
<dbReference type="InterPro" id="IPR004358">
    <property type="entry name" value="Sig_transdc_His_kin-like_C"/>
</dbReference>
<dbReference type="InterPro" id="IPR000700">
    <property type="entry name" value="PAS-assoc_C"/>
</dbReference>
<dbReference type="InterPro" id="IPR003594">
    <property type="entry name" value="HATPase_dom"/>
</dbReference>
<evidence type="ECO:0000256" key="13">
    <source>
        <dbReference type="ARBA" id="ARBA00023136"/>
    </source>
</evidence>
<dbReference type="KEGG" id="haer:DU502_11235"/>
<evidence type="ECO:0000313" key="23">
    <source>
        <dbReference type="Proteomes" id="UP000282007"/>
    </source>
</evidence>
<dbReference type="SUPFAM" id="SSF103190">
    <property type="entry name" value="Sensory domain-like"/>
    <property type="match status" value="1"/>
</dbReference>
<keyword evidence="23" id="KW-1185">Reference proteome</keyword>
<feature type="domain" description="PAS" evidence="17">
    <location>
        <begin position="330"/>
        <end position="376"/>
    </location>
</feature>
<dbReference type="GO" id="GO:0000160">
    <property type="term" value="P:phosphorelay signal transduction system"/>
    <property type="evidence" value="ECO:0007669"/>
    <property type="project" value="UniProtKB-KW"/>
</dbReference>
<dbReference type="PROSITE" id="PS50109">
    <property type="entry name" value="HIS_KIN"/>
    <property type="match status" value="1"/>
</dbReference>
<evidence type="ECO:0000256" key="15">
    <source>
        <dbReference type="SAM" id="Phobius"/>
    </source>
</evidence>
<gene>
    <name evidence="21" type="ORF">ATH50_0767</name>
    <name evidence="20" type="ORF">DU502_11235</name>
</gene>
<keyword evidence="5" id="KW-0597">Phosphoprotein</keyword>
<dbReference type="EMBL" id="REFS01000001">
    <property type="protein sequence ID" value="RMB25669.1"/>
    <property type="molecule type" value="Genomic_DNA"/>
</dbReference>
<evidence type="ECO:0000256" key="5">
    <source>
        <dbReference type="ARBA" id="ARBA00022553"/>
    </source>
</evidence>
<dbReference type="GO" id="GO:0005886">
    <property type="term" value="C:plasma membrane"/>
    <property type="evidence" value="ECO:0007669"/>
    <property type="project" value="UniProtKB-SubCell"/>
</dbReference>
<dbReference type="InterPro" id="IPR033479">
    <property type="entry name" value="dCache_1"/>
</dbReference>
<dbReference type="SMART" id="SM00086">
    <property type="entry name" value="PAC"/>
    <property type="match status" value="1"/>
</dbReference>
<evidence type="ECO:0000256" key="12">
    <source>
        <dbReference type="ARBA" id="ARBA00023012"/>
    </source>
</evidence>
<evidence type="ECO:0000256" key="14">
    <source>
        <dbReference type="ARBA" id="ARBA00023224"/>
    </source>
</evidence>
<keyword evidence="8" id="KW-0547">Nucleotide-binding</keyword>
<dbReference type="AlphaFoldDB" id="A0A3M0DUQ6"/>
<dbReference type="InterPro" id="IPR005467">
    <property type="entry name" value="His_kinase_dom"/>
</dbReference>
<evidence type="ECO:0000259" key="16">
    <source>
        <dbReference type="PROSITE" id="PS50109"/>
    </source>
</evidence>
<name>A0A3M0DUQ6_9EURY</name>
<dbReference type="GO" id="GO:0005524">
    <property type="term" value="F:ATP binding"/>
    <property type="evidence" value="ECO:0007669"/>
    <property type="project" value="UniProtKB-KW"/>
</dbReference>
<dbReference type="PROSITE" id="PS50112">
    <property type="entry name" value="PAS"/>
    <property type="match status" value="1"/>
</dbReference>
<feature type="domain" description="Histidine kinase" evidence="16">
    <location>
        <begin position="460"/>
        <end position="664"/>
    </location>
</feature>
<keyword evidence="7 15" id="KW-0812">Transmembrane</keyword>
<reference evidence="20 23" key="2">
    <citation type="submission" date="2018-07" db="EMBL/GenBank/DDBJ databases">
        <title>Genome sequences of Haloplanus aerogenes JCM 16430T.</title>
        <authorList>
            <person name="Kim Y.B."/>
            <person name="Roh S.W."/>
        </authorList>
    </citation>
    <scope>NUCLEOTIDE SEQUENCE [LARGE SCALE GENOMIC DNA]</scope>
    <source>
        <strain evidence="20 23">JCM 16430</strain>
    </source>
</reference>
<evidence type="ECO:0000256" key="10">
    <source>
        <dbReference type="ARBA" id="ARBA00022840"/>
    </source>
</evidence>
<dbReference type="EC" id="2.7.13.3" evidence="3"/>
<keyword evidence="11 15" id="KW-1133">Transmembrane helix</keyword>
<dbReference type="SUPFAM" id="SSF55785">
    <property type="entry name" value="PYP-like sensor domain (PAS domain)"/>
    <property type="match status" value="1"/>
</dbReference>
<evidence type="ECO:0000256" key="2">
    <source>
        <dbReference type="ARBA" id="ARBA00004651"/>
    </source>
</evidence>
<keyword evidence="12" id="KW-0902">Two-component regulatory system</keyword>
<evidence type="ECO:0000256" key="7">
    <source>
        <dbReference type="ARBA" id="ARBA00022692"/>
    </source>
</evidence>
<dbReference type="Pfam" id="PF13426">
    <property type="entry name" value="PAS_9"/>
    <property type="match status" value="1"/>
</dbReference>
<dbReference type="InterPro" id="IPR035965">
    <property type="entry name" value="PAS-like_dom_sf"/>
</dbReference>
<proteinExistence type="predicted"/>